<accession>A0AAN8K6E5</accession>
<comment type="caution">
    <text evidence="7">The sequence shown here is derived from an EMBL/GenBank/DDBJ whole genome shotgun (WGS) entry which is preliminary data.</text>
</comment>
<reference evidence="7 8" key="1">
    <citation type="submission" date="2024-01" db="EMBL/GenBank/DDBJ databases">
        <title>The genome of the rayed Mediterranean limpet Patella caerulea (Linnaeus, 1758).</title>
        <authorList>
            <person name="Anh-Thu Weber A."/>
            <person name="Halstead-Nussloch G."/>
        </authorList>
    </citation>
    <scope>NUCLEOTIDE SEQUENCE [LARGE SCALE GENOMIC DNA]</scope>
    <source>
        <strain evidence="7">AATW-2023a</strain>
        <tissue evidence="7">Whole specimen</tissue>
    </source>
</reference>
<dbReference type="EMBL" id="JAZGQO010000006">
    <property type="protein sequence ID" value="KAK6186203.1"/>
    <property type="molecule type" value="Genomic_DNA"/>
</dbReference>
<feature type="domain" description="DUF659" evidence="6">
    <location>
        <begin position="144"/>
        <end position="266"/>
    </location>
</feature>
<evidence type="ECO:0000313" key="8">
    <source>
        <dbReference type="Proteomes" id="UP001347796"/>
    </source>
</evidence>
<dbReference type="InterPro" id="IPR012337">
    <property type="entry name" value="RNaseH-like_sf"/>
</dbReference>
<dbReference type="SUPFAM" id="SSF53098">
    <property type="entry name" value="Ribonuclease H-like"/>
    <property type="match status" value="1"/>
</dbReference>
<dbReference type="InterPro" id="IPR007021">
    <property type="entry name" value="DUF659"/>
</dbReference>
<evidence type="ECO:0000256" key="1">
    <source>
        <dbReference type="ARBA" id="ARBA00004123"/>
    </source>
</evidence>
<evidence type="ECO:0000256" key="2">
    <source>
        <dbReference type="ARBA" id="ARBA00022723"/>
    </source>
</evidence>
<name>A0AAN8K6E5_PATCE</name>
<keyword evidence="4" id="KW-0862">Zinc</keyword>
<keyword evidence="2" id="KW-0479">Metal-binding</keyword>
<keyword evidence="8" id="KW-1185">Reference proteome</keyword>
<evidence type="ECO:0000256" key="4">
    <source>
        <dbReference type="ARBA" id="ARBA00022833"/>
    </source>
</evidence>
<dbReference type="PANTHER" id="PTHR46481:SF10">
    <property type="entry name" value="ZINC FINGER BED DOMAIN-CONTAINING PROTEIN 39"/>
    <property type="match status" value="1"/>
</dbReference>
<dbReference type="Proteomes" id="UP001347796">
    <property type="component" value="Unassembled WGS sequence"/>
</dbReference>
<dbReference type="AlphaFoldDB" id="A0AAN8K6E5"/>
<evidence type="ECO:0000256" key="3">
    <source>
        <dbReference type="ARBA" id="ARBA00022771"/>
    </source>
</evidence>
<keyword evidence="5" id="KW-0539">Nucleus</keyword>
<dbReference type="PANTHER" id="PTHR46481">
    <property type="entry name" value="ZINC FINGER BED DOMAIN-CONTAINING PROTEIN 4"/>
    <property type="match status" value="1"/>
</dbReference>
<proteinExistence type="predicted"/>
<dbReference type="GO" id="GO:0008270">
    <property type="term" value="F:zinc ion binding"/>
    <property type="evidence" value="ECO:0007669"/>
    <property type="project" value="UniProtKB-KW"/>
</dbReference>
<sequence length="269" mass="30833">MSQSGRKLNEIWLKFERKRKSGLKYHIAECKTCKKEMPGIVDRMKKHTERCEKNDSIVIDVDESLPFGTPSTSAMSLCSSTKTSTFEKLSLIDKFVYSTSDTEKAALDKQCSKFIYATNSSFLTVEHREFKQFIEMLRPWYKPPTRKDVAGSLLDQVHEDLQQKCAEILSGKPVNMSLDGWSNIRNEPIVCISVTDELGNTFVVETVDTSGESHTGEYLYGLTVNCIKKVEEKYGCEVKSFVTDNAFNMVKMRDQLYLKHETLIWIIPY</sequence>
<organism evidence="7 8">
    <name type="scientific">Patella caerulea</name>
    <name type="common">Rayed Mediterranean limpet</name>
    <dbReference type="NCBI Taxonomy" id="87958"/>
    <lineage>
        <taxon>Eukaryota</taxon>
        <taxon>Metazoa</taxon>
        <taxon>Spiralia</taxon>
        <taxon>Lophotrochozoa</taxon>
        <taxon>Mollusca</taxon>
        <taxon>Gastropoda</taxon>
        <taxon>Patellogastropoda</taxon>
        <taxon>Patelloidea</taxon>
        <taxon>Patellidae</taxon>
        <taxon>Patella</taxon>
    </lineage>
</organism>
<gene>
    <name evidence="7" type="ORF">SNE40_008288</name>
</gene>
<dbReference type="Pfam" id="PF04937">
    <property type="entry name" value="DUF659"/>
    <property type="match status" value="1"/>
</dbReference>
<protein>
    <recommendedName>
        <fullName evidence="6">DUF659 domain-containing protein</fullName>
    </recommendedName>
</protein>
<evidence type="ECO:0000313" key="7">
    <source>
        <dbReference type="EMBL" id="KAK6186203.1"/>
    </source>
</evidence>
<keyword evidence="3" id="KW-0863">Zinc-finger</keyword>
<dbReference type="GO" id="GO:0005634">
    <property type="term" value="C:nucleus"/>
    <property type="evidence" value="ECO:0007669"/>
    <property type="project" value="UniProtKB-SubCell"/>
</dbReference>
<comment type="subcellular location">
    <subcellularLocation>
        <location evidence="1">Nucleus</location>
    </subcellularLocation>
</comment>
<evidence type="ECO:0000259" key="6">
    <source>
        <dbReference type="Pfam" id="PF04937"/>
    </source>
</evidence>
<evidence type="ECO:0000256" key="5">
    <source>
        <dbReference type="ARBA" id="ARBA00023242"/>
    </source>
</evidence>
<dbReference type="InterPro" id="IPR052035">
    <property type="entry name" value="ZnF_BED_domain_contain"/>
</dbReference>